<evidence type="ECO:0000313" key="3">
    <source>
        <dbReference type="EMBL" id="CAE0669935.1"/>
    </source>
</evidence>
<evidence type="ECO:0000313" key="4">
    <source>
        <dbReference type="EMBL" id="CAE0669937.1"/>
    </source>
</evidence>
<reference evidence="4" key="1">
    <citation type="submission" date="2021-01" db="EMBL/GenBank/DDBJ databases">
        <authorList>
            <person name="Corre E."/>
            <person name="Pelletier E."/>
            <person name="Niang G."/>
            <person name="Scheremetjew M."/>
            <person name="Finn R."/>
            <person name="Kale V."/>
            <person name="Holt S."/>
            <person name="Cochrane G."/>
            <person name="Meng A."/>
            <person name="Brown T."/>
            <person name="Cohen L."/>
        </authorList>
    </citation>
    <scope>NUCLEOTIDE SEQUENCE</scope>
    <source>
        <strain evidence="4">CCCM811</strain>
    </source>
</reference>
<feature type="region of interest" description="Disordered" evidence="1">
    <location>
        <begin position="897"/>
        <end position="924"/>
    </location>
</feature>
<gene>
    <name evidence="3" type="ORF">LGLO00237_LOCUS21567</name>
    <name evidence="4" type="ORF">LGLO00237_LOCUS21569</name>
</gene>
<dbReference type="Gene3D" id="1.10.8.60">
    <property type="match status" value="1"/>
</dbReference>
<sequence length="924" mass="105051">MSHAFLNERWQNAMESLNEQIELENPAESAVPGLAEGPLDWEQMWKHYATLYVRYISIFRDLELCYDEMVHPQKRRDVKAALKSVMSRLVMLKEQLKFFGFEGSRIEYVNLDDLVINLKLDPSDLEIPVPRYFREEDDQIKPSGAKDMYILSRCMKMNESNISVPQNEPLPKFVRPMDRAEAIRIIQRNERGRQGCLRAKLMRQCRLEEKKAASKAEYEAFDIKAATTALVVGHLDRSKTRAMRKREMDFIGMFPKKYDDGKSEAAKQSDENRLQRKKVQAFNERDFATKLQMLKSKVMESDGAEINDELWEERYNWYVSYKRLNKEYPKDWSGFYRKKHLESLTPEQQAAFLALEDKKDEEKGKKKKKGKKGKKEKKKGKKKKEKAAPSENAEVTLGAPVPELVDHMHESVQKYKQVWATLDETSNFEQTFDEGIARKTVRGLVRDEICPNVDVQLLAYLNNIVGSKGKKEKKGKKKGKKAKKKKEKKAGGEEGKKEEAKEGGEAKEAKKKKKPKAKKGKKGKTSKAKKPSAGEKAVKELLGDTPEEEKLMAMVQRLVKIGIIKKLVDPKPLSELVGDMNVLGSHQQQKLDTFNDPSMAQLRACVTVHGILPLGEQYVKDMQFKVPSVPPTNTMLLVGPKGTGKTLIAKAIAYHTNAIFMDMSPKNVAGKLEGKEAAAAMAWMSFEVAKHYSGHGKPTVMYIDEVEKVWFELPKGKKAKAENKDLPPSVMKYWRKYIEEGKGGLKPNKTTGLAPRVLIVGNTARPKYEFIMKDKELKSFFGKIFFTPIPDYATRLQIWKHYINRTGLDCTELSLNRKFSLSILAHASAGYSAGSIRAAVKLTLWDSKVKKLKKMLNAGRASCVTTNEFVSALSKVPFVFKGDYEKFVAFACKMNGEAKRRKAKNNPEASAGDGKKKKKKKKKK</sequence>
<dbReference type="InterPro" id="IPR027417">
    <property type="entry name" value="P-loop_NTPase"/>
</dbReference>
<feature type="compositionally biased region" description="Basic and acidic residues" evidence="1">
    <location>
        <begin position="489"/>
        <end position="508"/>
    </location>
</feature>
<dbReference type="InterPro" id="IPR003959">
    <property type="entry name" value="ATPase_AAA_core"/>
</dbReference>
<dbReference type="AlphaFoldDB" id="A0A6V3PFY2"/>
<organism evidence="4">
    <name type="scientific">Lotharella globosa</name>
    <dbReference type="NCBI Taxonomy" id="91324"/>
    <lineage>
        <taxon>Eukaryota</taxon>
        <taxon>Sar</taxon>
        <taxon>Rhizaria</taxon>
        <taxon>Cercozoa</taxon>
        <taxon>Chlorarachniophyceae</taxon>
        <taxon>Lotharella</taxon>
    </lineage>
</organism>
<name>A0A6V3PFY2_9EUKA</name>
<dbReference type="PANTHER" id="PTHR14690">
    <property type="entry name" value="IQ MOTIF CONTAINING WITH AAA DOMAIN 1"/>
    <property type="match status" value="1"/>
</dbReference>
<feature type="compositionally biased region" description="Basic residues" evidence="1">
    <location>
        <begin position="365"/>
        <end position="385"/>
    </location>
</feature>
<accession>A0A6V3PFY2</accession>
<dbReference type="InterPro" id="IPR003593">
    <property type="entry name" value="AAA+_ATPase"/>
</dbReference>
<dbReference type="EMBL" id="HBIV01030230">
    <property type="protein sequence ID" value="CAE0669937.1"/>
    <property type="molecule type" value="Transcribed_RNA"/>
</dbReference>
<dbReference type="Pfam" id="PF00004">
    <property type="entry name" value="AAA"/>
    <property type="match status" value="1"/>
</dbReference>
<evidence type="ECO:0000259" key="2">
    <source>
        <dbReference type="SMART" id="SM00382"/>
    </source>
</evidence>
<feature type="compositionally biased region" description="Basic and acidic residues" evidence="1">
    <location>
        <begin position="532"/>
        <end position="541"/>
    </location>
</feature>
<feature type="region of interest" description="Disordered" evidence="1">
    <location>
        <begin position="468"/>
        <end position="541"/>
    </location>
</feature>
<feature type="domain" description="AAA+ ATPase" evidence="2">
    <location>
        <begin position="631"/>
        <end position="791"/>
    </location>
</feature>
<dbReference type="PANTHER" id="PTHR14690:SF0">
    <property type="entry name" value="IQ MOTIF CONTAINING WITH AAA DOMAIN 1"/>
    <property type="match status" value="1"/>
</dbReference>
<feature type="compositionally biased region" description="Basic residues" evidence="1">
    <location>
        <begin position="509"/>
        <end position="530"/>
    </location>
</feature>
<proteinExistence type="predicted"/>
<dbReference type="SUPFAM" id="SSF52540">
    <property type="entry name" value="P-loop containing nucleoside triphosphate hydrolases"/>
    <property type="match status" value="1"/>
</dbReference>
<feature type="compositionally biased region" description="Basic residues" evidence="1">
    <location>
        <begin position="468"/>
        <end position="488"/>
    </location>
</feature>
<protein>
    <recommendedName>
        <fullName evidence="2">AAA+ ATPase domain-containing protein</fullName>
    </recommendedName>
</protein>
<dbReference type="Gene3D" id="3.40.50.300">
    <property type="entry name" value="P-loop containing nucleotide triphosphate hydrolases"/>
    <property type="match status" value="1"/>
</dbReference>
<dbReference type="GO" id="GO:0016887">
    <property type="term" value="F:ATP hydrolysis activity"/>
    <property type="evidence" value="ECO:0007669"/>
    <property type="project" value="InterPro"/>
</dbReference>
<dbReference type="GO" id="GO:0005524">
    <property type="term" value="F:ATP binding"/>
    <property type="evidence" value="ECO:0007669"/>
    <property type="project" value="InterPro"/>
</dbReference>
<feature type="compositionally biased region" description="Basic and acidic residues" evidence="1">
    <location>
        <begin position="355"/>
        <end position="364"/>
    </location>
</feature>
<dbReference type="SMART" id="SM00382">
    <property type="entry name" value="AAA"/>
    <property type="match status" value="1"/>
</dbReference>
<dbReference type="InterPro" id="IPR052267">
    <property type="entry name" value="N-DRC_Component"/>
</dbReference>
<evidence type="ECO:0000256" key="1">
    <source>
        <dbReference type="SAM" id="MobiDB-lite"/>
    </source>
</evidence>
<feature type="compositionally biased region" description="Basic residues" evidence="1">
    <location>
        <begin position="915"/>
        <end position="924"/>
    </location>
</feature>
<dbReference type="EMBL" id="HBIV01030228">
    <property type="protein sequence ID" value="CAE0669935.1"/>
    <property type="molecule type" value="Transcribed_RNA"/>
</dbReference>
<feature type="region of interest" description="Disordered" evidence="1">
    <location>
        <begin position="355"/>
        <end position="399"/>
    </location>
</feature>